<dbReference type="InterPro" id="IPR052523">
    <property type="entry name" value="Trichothecene_AcTrans"/>
</dbReference>
<dbReference type="AlphaFoldDB" id="A0A9P4JH56"/>
<dbReference type="PANTHER" id="PTHR42791">
    <property type="entry name" value="GNAT FAMILY ACETYLTRANSFERASE"/>
    <property type="match status" value="1"/>
</dbReference>
<dbReference type="CDD" id="cd04301">
    <property type="entry name" value="NAT_SF"/>
    <property type="match status" value="1"/>
</dbReference>
<sequence length="302" mass="33339">MSPEASFPAFDNVRLATTKDLARIATVAAAGFYWSPVFQFQRPYFADFPEDTFNSYFTEYESAIEDPGSVVIVSEDDVSEKDPDGLYEALRKVPSTYPRQDANGKIIVGVCSITLNSGSGRVGQFQPGGKHVRPHLTTGSSGVKMQQRDQHGCATEMYNKLSGPAKAKYLAGQMRLSTVAVHPTYWRRGHGSRLVNWCTRLADIDGVPVGVSAAPTGVAITVKAGFEEQERVWIADYKLKRKSANGGDQTEHDIPGLELWIGIRKPRHPQVRNVVQTDCPMNGVIPFWSPRPWVPQAEDLSL</sequence>
<dbReference type="SUPFAM" id="SSF55729">
    <property type="entry name" value="Acyl-CoA N-acyltransferases (Nat)"/>
    <property type="match status" value="1"/>
</dbReference>
<dbReference type="InterPro" id="IPR016181">
    <property type="entry name" value="Acyl_CoA_acyltransferase"/>
</dbReference>
<evidence type="ECO:0000313" key="1">
    <source>
        <dbReference type="EMBL" id="KAF2199338.1"/>
    </source>
</evidence>
<dbReference type="Proteomes" id="UP000799536">
    <property type="component" value="Unassembled WGS sequence"/>
</dbReference>
<proteinExistence type="predicted"/>
<gene>
    <name evidence="1" type="ORF">GQ43DRAFT_376509</name>
</gene>
<dbReference type="EMBL" id="ML994082">
    <property type="protein sequence ID" value="KAF2199338.1"/>
    <property type="molecule type" value="Genomic_DNA"/>
</dbReference>
<name>A0A9P4JH56_9PLEO</name>
<accession>A0A9P4JH56</accession>
<dbReference type="Gene3D" id="3.40.630.30">
    <property type="match status" value="1"/>
</dbReference>
<dbReference type="OrthoDB" id="4738875at2759"/>
<organism evidence="1 2">
    <name type="scientific">Delitschia confertaspora ATCC 74209</name>
    <dbReference type="NCBI Taxonomy" id="1513339"/>
    <lineage>
        <taxon>Eukaryota</taxon>
        <taxon>Fungi</taxon>
        <taxon>Dikarya</taxon>
        <taxon>Ascomycota</taxon>
        <taxon>Pezizomycotina</taxon>
        <taxon>Dothideomycetes</taxon>
        <taxon>Pleosporomycetidae</taxon>
        <taxon>Pleosporales</taxon>
        <taxon>Delitschiaceae</taxon>
        <taxon>Delitschia</taxon>
    </lineage>
</organism>
<comment type="caution">
    <text evidence="1">The sequence shown here is derived from an EMBL/GenBank/DDBJ whole genome shotgun (WGS) entry which is preliminary data.</text>
</comment>
<reference evidence="1" key="1">
    <citation type="journal article" date="2020" name="Stud. Mycol.">
        <title>101 Dothideomycetes genomes: a test case for predicting lifestyles and emergence of pathogens.</title>
        <authorList>
            <person name="Haridas S."/>
            <person name="Albert R."/>
            <person name="Binder M."/>
            <person name="Bloem J."/>
            <person name="Labutti K."/>
            <person name="Salamov A."/>
            <person name="Andreopoulos B."/>
            <person name="Baker S."/>
            <person name="Barry K."/>
            <person name="Bills G."/>
            <person name="Bluhm B."/>
            <person name="Cannon C."/>
            <person name="Castanera R."/>
            <person name="Culley D."/>
            <person name="Daum C."/>
            <person name="Ezra D."/>
            <person name="Gonzalez J."/>
            <person name="Henrissat B."/>
            <person name="Kuo A."/>
            <person name="Liang C."/>
            <person name="Lipzen A."/>
            <person name="Lutzoni F."/>
            <person name="Magnuson J."/>
            <person name="Mondo S."/>
            <person name="Nolan M."/>
            <person name="Ohm R."/>
            <person name="Pangilinan J."/>
            <person name="Park H.-J."/>
            <person name="Ramirez L."/>
            <person name="Alfaro M."/>
            <person name="Sun H."/>
            <person name="Tritt A."/>
            <person name="Yoshinaga Y."/>
            <person name="Zwiers L.-H."/>
            <person name="Turgeon B."/>
            <person name="Goodwin S."/>
            <person name="Spatafora J."/>
            <person name="Crous P."/>
            <person name="Grigoriev I."/>
        </authorList>
    </citation>
    <scope>NUCLEOTIDE SEQUENCE</scope>
    <source>
        <strain evidence="1">ATCC 74209</strain>
    </source>
</reference>
<evidence type="ECO:0008006" key="3">
    <source>
        <dbReference type="Google" id="ProtNLM"/>
    </source>
</evidence>
<keyword evidence="2" id="KW-1185">Reference proteome</keyword>
<evidence type="ECO:0000313" key="2">
    <source>
        <dbReference type="Proteomes" id="UP000799536"/>
    </source>
</evidence>
<protein>
    <recommendedName>
        <fullName evidence="3">N-acetyltransferase domain-containing protein</fullName>
    </recommendedName>
</protein>
<dbReference type="PANTHER" id="PTHR42791:SF2">
    <property type="entry name" value="N-ACETYLTRANSFERASE DOMAIN-CONTAINING PROTEIN"/>
    <property type="match status" value="1"/>
</dbReference>